<dbReference type="EC" id="2.3.1.193" evidence="13"/>
<comment type="function">
    <text evidence="13">Catalyzes the formation of N(4)-acetylcytidine (ac(4)C) at the wobble position of tRNA(Met), by using acetyl-CoA as an acetyl donor and ATP (or GTP).</text>
</comment>
<feature type="binding site" evidence="13">
    <location>
        <position position="615"/>
    </location>
    <ligand>
        <name>acetyl-CoA</name>
        <dbReference type="ChEBI" id="CHEBI:57288"/>
    </ligand>
</feature>
<dbReference type="InterPro" id="IPR024914">
    <property type="entry name" value="tRNA_acetyltr_TmcA"/>
</dbReference>
<comment type="catalytic activity">
    <reaction evidence="10">
        <text>a cytidine in tRNA + acetyl-CoA + ATP + H2O = an N(4)-acetylcytidine in tRNA + ADP + phosphate + CoA + H(+)</text>
        <dbReference type="Rhea" id="RHEA:53876"/>
        <dbReference type="Rhea" id="RHEA-COMP:13670"/>
        <dbReference type="Rhea" id="RHEA-COMP:13671"/>
        <dbReference type="ChEBI" id="CHEBI:15377"/>
        <dbReference type="ChEBI" id="CHEBI:15378"/>
        <dbReference type="ChEBI" id="CHEBI:30616"/>
        <dbReference type="ChEBI" id="CHEBI:43474"/>
        <dbReference type="ChEBI" id="CHEBI:57287"/>
        <dbReference type="ChEBI" id="CHEBI:57288"/>
        <dbReference type="ChEBI" id="CHEBI:74900"/>
        <dbReference type="ChEBI" id="CHEBI:82748"/>
        <dbReference type="ChEBI" id="CHEBI:456216"/>
    </reaction>
</comment>
<comment type="caution">
    <text evidence="13">Lacks conserved residue(s) required for the propagation of feature annotation.</text>
</comment>
<dbReference type="PANTHER" id="PTHR10925:SF5">
    <property type="entry name" value="RNA CYTIDINE ACETYLTRANSFERASE"/>
    <property type="match status" value="1"/>
</dbReference>
<keyword evidence="6 13" id="KW-0547">Nucleotide-binding</keyword>
<keyword evidence="8 13" id="KW-0694">RNA-binding</keyword>
<dbReference type="InterPro" id="IPR032672">
    <property type="entry name" value="TmcA/NAT10/Kre33"/>
</dbReference>
<dbReference type="GO" id="GO:0002101">
    <property type="term" value="P:tRNA wobble cytosine modification"/>
    <property type="evidence" value="ECO:0007669"/>
    <property type="project" value="UniProtKB-UniRule"/>
</dbReference>
<comment type="similarity">
    <text evidence="13">Belongs to the TmcA family.</text>
</comment>
<dbReference type="GO" id="GO:1904812">
    <property type="term" value="P:rRNA acetylation involved in maturation of SSU-rRNA"/>
    <property type="evidence" value="ECO:0007669"/>
    <property type="project" value="TreeGrafter"/>
</dbReference>
<dbReference type="Gene3D" id="3.40.630.30">
    <property type="match status" value="1"/>
</dbReference>
<evidence type="ECO:0000256" key="4">
    <source>
        <dbReference type="ARBA" id="ARBA00022679"/>
    </source>
</evidence>
<evidence type="ECO:0000256" key="5">
    <source>
        <dbReference type="ARBA" id="ARBA00022694"/>
    </source>
</evidence>
<dbReference type="GO" id="GO:0051391">
    <property type="term" value="P:tRNA acetylation"/>
    <property type="evidence" value="ECO:0007669"/>
    <property type="project" value="UniProtKB-UniRule"/>
</dbReference>
<evidence type="ECO:0000256" key="3">
    <source>
        <dbReference type="ARBA" id="ARBA00022555"/>
    </source>
</evidence>
<dbReference type="SUPFAM" id="SSF55729">
    <property type="entry name" value="Acyl-CoA N-acyltransferases (Nat)"/>
    <property type="match status" value="1"/>
</dbReference>
<feature type="domain" description="N-acetyltransferase" evidence="14">
    <location>
        <begin position="470"/>
        <end position="650"/>
    </location>
</feature>
<comment type="caution">
    <text evidence="15">The sequence shown here is derived from an EMBL/GenBank/DDBJ whole genome shotgun (WGS) entry which is preliminary data.</text>
</comment>
<dbReference type="GO" id="GO:0000049">
    <property type="term" value="F:tRNA binding"/>
    <property type="evidence" value="ECO:0007669"/>
    <property type="project" value="UniProtKB-UniRule"/>
</dbReference>
<dbReference type="InterPro" id="IPR027417">
    <property type="entry name" value="P-loop_NTPase"/>
</dbReference>
<evidence type="ECO:0000256" key="12">
    <source>
        <dbReference type="ARBA" id="ARBA00049914"/>
    </source>
</evidence>
<evidence type="ECO:0000313" key="15">
    <source>
        <dbReference type="EMBL" id="HGQ74367.1"/>
    </source>
</evidence>
<dbReference type="Gene3D" id="3.40.50.11040">
    <property type="match status" value="1"/>
</dbReference>
<protein>
    <recommendedName>
        <fullName evidence="13">tRNA(Met) cytidine acetyltransferase TmcA</fullName>
        <ecNumber evidence="13">2.3.1.193</ecNumber>
    </recommendedName>
</protein>
<evidence type="ECO:0000256" key="13">
    <source>
        <dbReference type="HAMAP-Rule" id="MF_01886"/>
    </source>
</evidence>
<keyword evidence="4 13" id="KW-0808">Transferase</keyword>
<dbReference type="InterPro" id="IPR007807">
    <property type="entry name" value="TcmA/NAT10_helicase"/>
</dbReference>
<keyword evidence="3 13" id="KW-0820">tRNA-binding</keyword>
<comment type="catalytic activity">
    <reaction evidence="12">
        <text>a cytidine in mRNA + acetyl-CoA + ATP + H2O = an N(4)-acetylcytidine in mRNA + ADP + phosphate + CoA + H(+)</text>
        <dbReference type="Rhea" id="RHEA:58480"/>
        <dbReference type="Rhea" id="RHEA-COMP:15145"/>
        <dbReference type="Rhea" id="RHEA-COMP:15146"/>
        <dbReference type="ChEBI" id="CHEBI:15377"/>
        <dbReference type="ChEBI" id="CHEBI:15378"/>
        <dbReference type="ChEBI" id="CHEBI:30616"/>
        <dbReference type="ChEBI" id="CHEBI:43474"/>
        <dbReference type="ChEBI" id="CHEBI:57287"/>
        <dbReference type="ChEBI" id="CHEBI:57288"/>
        <dbReference type="ChEBI" id="CHEBI:74900"/>
        <dbReference type="ChEBI" id="CHEBI:82748"/>
        <dbReference type="ChEBI" id="CHEBI:456216"/>
    </reaction>
</comment>
<dbReference type="GO" id="GO:0005524">
    <property type="term" value="F:ATP binding"/>
    <property type="evidence" value="ECO:0007669"/>
    <property type="project" value="UniProtKB-UniRule"/>
</dbReference>
<keyword evidence="2" id="KW-0698">rRNA processing</keyword>
<proteinExistence type="inferred from homology"/>
<dbReference type="FunFam" id="3.40.50.300:FF:002218">
    <property type="entry name" value="tRNA(Met) cytidine acetyltransferase TmcA"/>
    <property type="match status" value="1"/>
</dbReference>
<feature type="binding site" evidence="13">
    <location>
        <begin position="575"/>
        <end position="577"/>
    </location>
    <ligand>
        <name>acetyl-CoA</name>
        <dbReference type="ChEBI" id="CHEBI:57288"/>
    </ligand>
</feature>
<keyword evidence="1 13" id="KW-0963">Cytoplasm</keyword>
<dbReference type="GO" id="GO:0051392">
    <property type="term" value="F:tRNA cytidine N4-acetyltransferase activity"/>
    <property type="evidence" value="ECO:0007669"/>
    <property type="project" value="UniProtKB-UniRule"/>
</dbReference>
<evidence type="ECO:0000256" key="11">
    <source>
        <dbReference type="ARBA" id="ARBA00049889"/>
    </source>
</evidence>
<evidence type="ECO:0000259" key="14">
    <source>
        <dbReference type="PROSITE" id="PS51186"/>
    </source>
</evidence>
<dbReference type="InterPro" id="IPR013562">
    <property type="entry name" value="TmcA/NAT10_N"/>
</dbReference>
<dbReference type="Pfam" id="PF08351">
    <property type="entry name" value="TmcA_N"/>
    <property type="match status" value="1"/>
</dbReference>
<dbReference type="GO" id="GO:1990883">
    <property type="term" value="F:18S rRNA cytidine N-acetyltransferase activity"/>
    <property type="evidence" value="ECO:0007669"/>
    <property type="project" value="TreeGrafter"/>
</dbReference>
<dbReference type="Pfam" id="PF13725">
    <property type="entry name" value="tRNA_bind_2"/>
    <property type="match status" value="1"/>
</dbReference>
<feature type="binding site" evidence="13">
    <location>
        <position position="424"/>
    </location>
    <ligand>
        <name>ATP</name>
        <dbReference type="ChEBI" id="CHEBI:30616"/>
    </ligand>
</feature>
<keyword evidence="5 13" id="KW-0819">tRNA processing</keyword>
<dbReference type="Pfam" id="PF13718">
    <property type="entry name" value="GNAT_acetyltr_2"/>
    <property type="match status" value="2"/>
</dbReference>
<dbReference type="CDD" id="cd04301">
    <property type="entry name" value="NAT_SF"/>
    <property type="match status" value="1"/>
</dbReference>
<reference evidence="15" key="1">
    <citation type="journal article" date="2020" name="mSystems">
        <title>Genome- and Community-Level Interaction Insights into Carbon Utilization and Element Cycling Functions of Hydrothermarchaeota in Hydrothermal Sediment.</title>
        <authorList>
            <person name="Zhou Z."/>
            <person name="Liu Y."/>
            <person name="Xu W."/>
            <person name="Pan J."/>
            <person name="Luo Z.H."/>
            <person name="Li M."/>
        </authorList>
    </citation>
    <scope>NUCLEOTIDE SEQUENCE [LARGE SCALE GENOMIC DNA]</scope>
    <source>
        <strain evidence="15">SpSt-648</strain>
    </source>
</reference>
<gene>
    <name evidence="13" type="primary">tmcA</name>
    <name evidence="15" type="ORF">ENU20_04760</name>
</gene>
<dbReference type="HAMAP" id="MF_01886">
    <property type="entry name" value="tRNA_acetyltr_TmcA"/>
    <property type="match status" value="1"/>
</dbReference>
<keyword evidence="7 13" id="KW-0067">ATP-binding</keyword>
<evidence type="ECO:0000256" key="1">
    <source>
        <dbReference type="ARBA" id="ARBA00022490"/>
    </source>
</evidence>
<sequence length="818" mass="94749">MSSSKNKDIPRSFRVFTQHVIKKIDDLINYRYRALVVISSKDPVKLGKLASYIINRFSTARFRRSKVKLRGLYIYHDEFREANLLREVFEKYVESRRIDMEFGVYEKSEKYLGTTFQLLVMDLTKDLKPNDVGRLIGVVEGGGLIALLTPPWTDWDRFLTIFKTELLVPQMPEPRHVFITWFKNKLMEHEGIGIYDADEERILKKYELKRKPLIEKKEIVIPSETLFPRRVYEFSLTMDQVNVVKLMETLFEKPRKGMKKVIVITADRGRGKSCAIGIGVSGLIHLLKKVKPRPRVLVTAPEPSNVQSFMTLVMKVLDDLGYKYEIIKKEGSIVELRGEKFSVEYWKPIDIPRLKGDIIVVDEASGIHVPMLHKIWKSHNRLVFSTTIHGYEGAGRGFSVRFLQKIKSDEKTVVYEYEMSEPIRYSYNDPIEEWQFKTLLLDAEPAELDDKDLKDIETGNLVYVKYKPEELFRKENEDELRQLFGIYVLAHYRNEPDDLGMLADAPHHSIRAVKTSSGRVVCAIQIAFEGGIGEDMVYELLRGGKIPGNIIPDRFLKHLRYVGFAKLKGWRIVRIATHPSVQGKGIGSWALSKLYEEAVDEKLDWVAAGFGVNAELLRFWLKNGFIPVHISPDRNQVSGEYTLLVIKPITEECMRYVNLANIEFRIKLLESLHINYRDLEVDVAKQLLETGEPLLKELPRDLFTPVQIDRLWTYCSGPMTFESASDIMGRIARIYWSLPIDRKPKLNTVEEYVLIGKSMEGISWEELEEILNIPVKDLHKIMRRIACVFFEYLTGKKIDEHTPGVENTDYNYTLCLFT</sequence>
<dbReference type="Gene3D" id="3.40.50.300">
    <property type="entry name" value="P-loop containing nucleotide triphosphate hydrolases"/>
    <property type="match status" value="1"/>
</dbReference>
<keyword evidence="9 13" id="KW-0012">Acyltransferase</keyword>
<name>A0A7C4NN99_STAMA</name>
<dbReference type="GO" id="GO:0005737">
    <property type="term" value="C:cytoplasm"/>
    <property type="evidence" value="ECO:0007669"/>
    <property type="project" value="UniProtKB-SubCell"/>
</dbReference>
<accession>A0A7C4NN99</accession>
<evidence type="ECO:0000256" key="2">
    <source>
        <dbReference type="ARBA" id="ARBA00022552"/>
    </source>
</evidence>
<evidence type="ECO:0000256" key="10">
    <source>
        <dbReference type="ARBA" id="ARBA00049883"/>
    </source>
</evidence>
<evidence type="ECO:0000256" key="7">
    <source>
        <dbReference type="ARBA" id="ARBA00022840"/>
    </source>
</evidence>
<comment type="catalytic activity">
    <reaction evidence="11">
        <text>a cytidine in RNA + acetyl-CoA + ATP + H2O = an N(4)-acetylcytidine in RNA + ADP + phosphate + CoA + H(+)</text>
        <dbReference type="Rhea" id="RHEA:82211"/>
        <dbReference type="Rhea" id="RHEA-COMP:15704"/>
        <dbReference type="Rhea" id="RHEA-COMP:19834"/>
        <dbReference type="ChEBI" id="CHEBI:15377"/>
        <dbReference type="ChEBI" id="CHEBI:15378"/>
        <dbReference type="ChEBI" id="CHEBI:30616"/>
        <dbReference type="ChEBI" id="CHEBI:43474"/>
        <dbReference type="ChEBI" id="CHEBI:57287"/>
        <dbReference type="ChEBI" id="CHEBI:57288"/>
        <dbReference type="ChEBI" id="CHEBI:74900"/>
        <dbReference type="ChEBI" id="CHEBI:82748"/>
        <dbReference type="ChEBI" id="CHEBI:456216"/>
    </reaction>
</comment>
<dbReference type="InterPro" id="IPR027992">
    <property type="entry name" value="tRNA_bind_dom"/>
</dbReference>
<dbReference type="PROSITE" id="PS51186">
    <property type="entry name" value="GNAT"/>
    <property type="match status" value="1"/>
</dbReference>
<dbReference type="InterPro" id="IPR016181">
    <property type="entry name" value="Acyl_CoA_acyltransferase"/>
</dbReference>
<dbReference type="InterPro" id="IPR000182">
    <property type="entry name" value="GNAT_dom"/>
</dbReference>
<dbReference type="EMBL" id="DTBP01000040">
    <property type="protein sequence ID" value="HGQ74367.1"/>
    <property type="molecule type" value="Genomic_DNA"/>
</dbReference>
<dbReference type="Pfam" id="PF05127">
    <property type="entry name" value="NAT10_TcmA_helicase"/>
    <property type="match status" value="1"/>
</dbReference>
<dbReference type="AlphaFoldDB" id="A0A7C4NN99"/>
<evidence type="ECO:0000256" key="6">
    <source>
        <dbReference type="ARBA" id="ARBA00022741"/>
    </source>
</evidence>
<dbReference type="PANTHER" id="PTHR10925">
    <property type="entry name" value="N-ACETYLTRANSFERASE 10"/>
    <property type="match status" value="1"/>
</dbReference>
<organism evidence="15">
    <name type="scientific">Staphylothermus marinus</name>
    <dbReference type="NCBI Taxonomy" id="2280"/>
    <lineage>
        <taxon>Archaea</taxon>
        <taxon>Thermoproteota</taxon>
        <taxon>Thermoprotei</taxon>
        <taxon>Desulfurococcales</taxon>
        <taxon>Desulfurococcaceae</taxon>
        <taxon>Staphylothermus</taxon>
    </lineage>
</organism>
<feature type="binding site" evidence="13">
    <location>
        <position position="240"/>
    </location>
    <ligand>
        <name>ATP</name>
        <dbReference type="ChEBI" id="CHEBI:30616"/>
    </ligand>
</feature>
<comment type="catalytic activity">
    <reaction evidence="13">
        <text>cytidine(34) in elongator tRNA(Met) + acetyl-CoA + ATP + H2O = N(4)-acetylcytidine(34) in elongator tRNA(Met) + ADP + phosphate + CoA + H(+)</text>
        <dbReference type="Rhea" id="RHEA:43788"/>
        <dbReference type="Rhea" id="RHEA-COMP:10693"/>
        <dbReference type="Rhea" id="RHEA-COMP:10694"/>
        <dbReference type="ChEBI" id="CHEBI:15377"/>
        <dbReference type="ChEBI" id="CHEBI:15378"/>
        <dbReference type="ChEBI" id="CHEBI:30616"/>
        <dbReference type="ChEBI" id="CHEBI:43474"/>
        <dbReference type="ChEBI" id="CHEBI:57287"/>
        <dbReference type="ChEBI" id="CHEBI:57288"/>
        <dbReference type="ChEBI" id="CHEBI:74900"/>
        <dbReference type="ChEBI" id="CHEBI:82748"/>
        <dbReference type="ChEBI" id="CHEBI:456216"/>
        <dbReference type="EC" id="2.3.1.193"/>
    </reaction>
</comment>
<evidence type="ECO:0000256" key="8">
    <source>
        <dbReference type="ARBA" id="ARBA00022884"/>
    </source>
</evidence>
<comment type="subcellular location">
    <subcellularLocation>
        <location evidence="13">Cytoplasm</location>
    </subcellularLocation>
</comment>
<evidence type="ECO:0000256" key="9">
    <source>
        <dbReference type="ARBA" id="ARBA00023315"/>
    </source>
</evidence>
<dbReference type="SUPFAM" id="SSF52540">
    <property type="entry name" value="P-loop containing nucleoside triphosphate hydrolases"/>
    <property type="match status" value="1"/>
</dbReference>